<evidence type="ECO:0000256" key="7">
    <source>
        <dbReference type="ARBA" id="ARBA00022833"/>
    </source>
</evidence>
<keyword evidence="11" id="KW-0479">Metal-binding</keyword>
<keyword evidence="14" id="KW-1185">Reference proteome</keyword>
<name>A0A917ECM8_9STRE</name>
<dbReference type="GO" id="GO:0046872">
    <property type="term" value="F:metal ion binding"/>
    <property type="evidence" value="ECO:0007669"/>
    <property type="project" value="UniProtKB-KW"/>
</dbReference>
<evidence type="ECO:0000256" key="8">
    <source>
        <dbReference type="ARBA" id="ARBA00022989"/>
    </source>
</evidence>
<feature type="transmembrane region" description="Helical" evidence="11">
    <location>
        <begin position="6"/>
        <end position="25"/>
    </location>
</feature>
<evidence type="ECO:0000313" key="13">
    <source>
        <dbReference type="EMBL" id="GGE24394.1"/>
    </source>
</evidence>
<dbReference type="Pfam" id="PF02163">
    <property type="entry name" value="Peptidase_M50"/>
    <property type="match status" value="1"/>
</dbReference>
<dbReference type="SUPFAM" id="SSF50156">
    <property type="entry name" value="PDZ domain-like"/>
    <property type="match status" value="1"/>
</dbReference>
<dbReference type="RefSeq" id="WP_068989548.1">
    <property type="nucleotide sequence ID" value="NZ_BMJN01000002.1"/>
</dbReference>
<dbReference type="AlphaFoldDB" id="A0A917ECM8"/>
<evidence type="ECO:0000256" key="6">
    <source>
        <dbReference type="ARBA" id="ARBA00022801"/>
    </source>
</evidence>
<gene>
    <name evidence="13" type="primary">eep</name>
    <name evidence="13" type="ORF">GCM10011510_01890</name>
</gene>
<feature type="transmembrane region" description="Helical" evidence="11">
    <location>
        <begin position="392"/>
        <end position="411"/>
    </location>
</feature>
<dbReference type="PANTHER" id="PTHR42837">
    <property type="entry name" value="REGULATOR OF SIGMA-E PROTEASE RSEP"/>
    <property type="match status" value="1"/>
</dbReference>
<comment type="similarity">
    <text evidence="3 11">Belongs to the peptidase M50B family.</text>
</comment>
<keyword evidence="8 11" id="KW-1133">Transmembrane helix</keyword>
<dbReference type="Gene3D" id="2.30.42.10">
    <property type="match status" value="1"/>
</dbReference>
<dbReference type="GO" id="GO:0006508">
    <property type="term" value="P:proteolysis"/>
    <property type="evidence" value="ECO:0007669"/>
    <property type="project" value="UniProtKB-KW"/>
</dbReference>
<dbReference type="Proteomes" id="UP000660801">
    <property type="component" value="Unassembled WGS sequence"/>
</dbReference>
<evidence type="ECO:0000256" key="10">
    <source>
        <dbReference type="ARBA" id="ARBA00023136"/>
    </source>
</evidence>
<evidence type="ECO:0000256" key="11">
    <source>
        <dbReference type="RuleBase" id="RU362031"/>
    </source>
</evidence>
<organism evidence="13 14">
    <name type="scientific">Streptococcus himalayensis</name>
    <dbReference type="NCBI Taxonomy" id="1888195"/>
    <lineage>
        <taxon>Bacteria</taxon>
        <taxon>Bacillati</taxon>
        <taxon>Bacillota</taxon>
        <taxon>Bacilli</taxon>
        <taxon>Lactobacillales</taxon>
        <taxon>Streptococcaceae</taxon>
        <taxon>Streptococcus</taxon>
    </lineage>
</organism>
<evidence type="ECO:0000256" key="2">
    <source>
        <dbReference type="ARBA" id="ARBA00004141"/>
    </source>
</evidence>
<comment type="caution">
    <text evidence="13">The sequence shown here is derived from an EMBL/GenBank/DDBJ whole genome shotgun (WGS) entry which is preliminary data.</text>
</comment>
<feature type="transmembrane region" description="Helical" evidence="11">
    <location>
        <begin position="345"/>
        <end position="363"/>
    </location>
</feature>
<keyword evidence="7 11" id="KW-0862">Zinc</keyword>
<dbReference type="EMBL" id="BMJN01000002">
    <property type="protein sequence ID" value="GGE24394.1"/>
    <property type="molecule type" value="Genomic_DNA"/>
</dbReference>
<dbReference type="PANTHER" id="PTHR42837:SF2">
    <property type="entry name" value="MEMBRANE METALLOPROTEASE ARASP2, CHLOROPLASTIC-RELATED"/>
    <property type="match status" value="1"/>
</dbReference>
<evidence type="ECO:0000259" key="12">
    <source>
        <dbReference type="Pfam" id="PF02163"/>
    </source>
</evidence>
<dbReference type="EC" id="3.4.24.-" evidence="11"/>
<proteinExistence type="inferred from homology"/>
<evidence type="ECO:0000256" key="3">
    <source>
        <dbReference type="ARBA" id="ARBA00007931"/>
    </source>
</evidence>
<protein>
    <recommendedName>
        <fullName evidence="11">Zinc metalloprotease</fullName>
        <ecNumber evidence="11">3.4.24.-</ecNumber>
    </recommendedName>
</protein>
<evidence type="ECO:0000256" key="5">
    <source>
        <dbReference type="ARBA" id="ARBA00022692"/>
    </source>
</evidence>
<keyword evidence="6 11" id="KW-0378">Hydrolase</keyword>
<evidence type="ECO:0000256" key="4">
    <source>
        <dbReference type="ARBA" id="ARBA00022670"/>
    </source>
</evidence>
<evidence type="ECO:0000313" key="14">
    <source>
        <dbReference type="Proteomes" id="UP000660801"/>
    </source>
</evidence>
<keyword evidence="4" id="KW-0645">Protease</keyword>
<accession>A0A917ECM8</accession>
<dbReference type="InterPro" id="IPR036034">
    <property type="entry name" value="PDZ_sf"/>
</dbReference>
<evidence type="ECO:0000256" key="1">
    <source>
        <dbReference type="ARBA" id="ARBA00001947"/>
    </source>
</evidence>
<dbReference type="GO" id="GO:0004222">
    <property type="term" value="F:metalloendopeptidase activity"/>
    <property type="evidence" value="ECO:0007669"/>
    <property type="project" value="InterPro"/>
</dbReference>
<keyword evidence="10 11" id="KW-0472">Membrane</keyword>
<comment type="cofactor">
    <cofactor evidence="1 11">
        <name>Zn(2+)</name>
        <dbReference type="ChEBI" id="CHEBI:29105"/>
    </cofactor>
</comment>
<dbReference type="InterPro" id="IPR004387">
    <property type="entry name" value="Pept_M50_Zn"/>
</dbReference>
<reference evidence="13" key="2">
    <citation type="submission" date="2020-09" db="EMBL/GenBank/DDBJ databases">
        <authorList>
            <person name="Sun Q."/>
            <person name="Zhou Y."/>
        </authorList>
    </citation>
    <scope>NUCLEOTIDE SEQUENCE</scope>
    <source>
        <strain evidence="13">CGMCC 1.15533</strain>
    </source>
</reference>
<dbReference type="InterPro" id="IPR008915">
    <property type="entry name" value="Peptidase_M50"/>
</dbReference>
<dbReference type="GO" id="GO:0016020">
    <property type="term" value="C:membrane"/>
    <property type="evidence" value="ECO:0007669"/>
    <property type="project" value="UniProtKB-SubCell"/>
</dbReference>
<keyword evidence="9 11" id="KW-0482">Metalloprotease</keyword>
<reference evidence="13" key="1">
    <citation type="journal article" date="2014" name="Int. J. Syst. Evol. Microbiol.">
        <title>Complete genome sequence of Corynebacterium casei LMG S-19264T (=DSM 44701T), isolated from a smear-ripened cheese.</title>
        <authorList>
            <consortium name="US DOE Joint Genome Institute (JGI-PGF)"/>
            <person name="Walter F."/>
            <person name="Albersmeier A."/>
            <person name="Kalinowski J."/>
            <person name="Ruckert C."/>
        </authorList>
    </citation>
    <scope>NUCLEOTIDE SEQUENCE</scope>
    <source>
        <strain evidence="13">CGMCC 1.15533</strain>
    </source>
</reference>
<evidence type="ECO:0000256" key="9">
    <source>
        <dbReference type="ARBA" id="ARBA00023049"/>
    </source>
</evidence>
<comment type="subcellular location">
    <subcellularLocation>
        <location evidence="2">Membrane</location>
        <topology evidence="2">Multi-pass membrane protein</topology>
    </subcellularLocation>
</comment>
<sequence length="419" mass="45869">MKGILAFILIFCVIVVIHEFGHFYFAKKSGILVREFAIGMGPKIFSHIGRDGTAYTIRMLPLGGYVRMAGWGEDTTEIKTGSPASLTLDASGKVIRINLSGKKVDQTALPMNVTKFDFEDKLEITGLVLEEEKTYAVDHDATIVEQDGTEVRIAPLDVQYQNASIAGRLITNFAGPMNNFILGIVAFMLLVFMQGGVPNPESNQVRVVPDGALAQAGVQTNDRILKIGSHTISNWEDLTQAVDSETKDAKKELKLTVLIKTSKEEKELIIEPKKEGERYVIGVMPSLKSDFPSMIVGGFTEAWNASFRIFGALKNLVLRPNLNELGGPVAIFQASNQAAQNGLESVIGLLAMLSLNIGIFNLIPIPALDGGKIVLNLLEAIRRKPLKRETESYVTLAGVAIMVFLMLAVTWNDIIRAFF</sequence>
<feature type="domain" description="Peptidase M50" evidence="12">
    <location>
        <begin position="6"/>
        <end position="405"/>
    </location>
</feature>
<dbReference type="OrthoDB" id="9782003at2"/>
<dbReference type="NCBIfam" id="TIGR00054">
    <property type="entry name" value="RIP metalloprotease RseP"/>
    <property type="match status" value="1"/>
</dbReference>
<keyword evidence="5 11" id="KW-0812">Transmembrane</keyword>
<dbReference type="CDD" id="cd06163">
    <property type="entry name" value="S2P-M50_PDZ_RseP-like"/>
    <property type="match status" value="1"/>
</dbReference>